<organism evidence="6 7">
    <name type="scientific">Mitosporidium daphniae</name>
    <dbReference type="NCBI Taxonomy" id="1485682"/>
    <lineage>
        <taxon>Eukaryota</taxon>
        <taxon>Fungi</taxon>
        <taxon>Fungi incertae sedis</taxon>
        <taxon>Microsporidia</taxon>
        <taxon>Mitosporidium</taxon>
    </lineage>
</organism>
<comment type="subcellular location">
    <subcellularLocation>
        <location evidence="2">Nucleus</location>
    </subcellularLocation>
</comment>
<evidence type="ECO:0000256" key="3">
    <source>
        <dbReference type="SAM" id="Coils"/>
    </source>
</evidence>
<dbReference type="Gene3D" id="3.30.70.1620">
    <property type="match status" value="1"/>
</dbReference>
<gene>
    <name evidence="6" type="ORF">DI09_13p130</name>
</gene>
<dbReference type="GO" id="GO:0007059">
    <property type="term" value="P:chromosome segregation"/>
    <property type="evidence" value="ECO:0007669"/>
    <property type="project" value="UniProtKB-ARBA"/>
</dbReference>
<evidence type="ECO:0000256" key="4">
    <source>
        <dbReference type="SAM" id="MobiDB-lite"/>
    </source>
</evidence>
<feature type="compositionally biased region" description="Polar residues" evidence="4">
    <location>
        <begin position="297"/>
        <end position="316"/>
    </location>
</feature>
<sequence length="1252" mass="137381">MYIKQSYAGREPTIVGPLSPQYNVVVGRNGSGKSNFFAAIRFVLNDAYARLGAEERLALIHDAEAAGTDATAWVEILFENSDLRIPTGKTEVAIKRTLTRQADHFSVDGRVLTRGELNSLLQAAGFSQSNPFYIVPQGRITALTNARDEERLALLKEIAGMTTYEGHRAEASKILCESDSRIAKIREMLTAISERHEELSEEQRKLISMERADEERRALEYTLLTREQAEVQSALEAQGDFPAAESSSSTFRELEERAGRAQEARATLTQATEMLQTMLRQQHTIVRERRAALADGDTTTMSAPDAASQSYSISTPDTHDILHPTNTSTHVISRLEEEKAALEARAEIMGRELSVYTARLEHYVEQEADLEMRIAQIQSRSPKMLAALKIELENTIAAKSSLLAERIRHQEQQAQLTAALNNQEQKVIPEAQTSLQATKARAAQLATARRALWQEETKNRAVLPALQEEMLSVERELFATAPDRAISLGLSSLRRILADHDSKSQKENQTSSLEHKSVAAGILGPLYELISVADPVYDAAVEAVAGAQLFHVVVENDDVAAALVSALASRNAGRLTFVPLSAISETTTHVLPADDYSVADNILPMTNIVSARDARIEPVLRSIFGNTAIVESLDEDGPAGMTRPPTHSLVTLEGDRRDRRGAITGGYVDTRRSRLALVRRITALRDQKIAPILATLSSIEERSEKIDREAAQAAGSIAQLEVALQRYHIAAERLRAELTTGQRFADERFDADADSLQNELALLRVRLANLQKDTDLDLSQATGGQLDTNSSQNRVLADHMEEKLLALRLGGERETLRQQVERLRAELIVRVQGRLEAIVNRELPAAKSAAALLEASRAQQATWREQSEALLAEAEQGYVAMKAEFERVSAALEQAVVEQEAAEMSLEAFRMKHAHDSAATTRLHSQRSTWTMRLQEIDRRIRELGHIPAAQLEALRSERTQLLRARLCSTSNPQLGIGAIVGRRTAGEQQLAAMAKQRITLQERERELTASATAIQSYIATLDCQKDAVVLRTFESLAAAFAEIFAEIVPGGSASLILTRRFFEQDENVPTTNPSVGPSETSLKANGLQNDPKRNFLALAAEAAVHESTLLSATQAAEWTGISVKASFAPGASSLSTGLLSGGQKSVIACALIFAIQRCDPAPFYIFDEIDANLDAPHRTAIASMISRLSLPPSSTTAGSSAVGAQFLVTTFRPELAVHADRFFGISLLSRVSRIREIQREEALDFIVRDAE</sequence>
<dbReference type="VEuPathDB" id="MicrosporidiaDB:DI09_13p130"/>
<dbReference type="SUPFAM" id="SSF75553">
    <property type="entry name" value="Smc hinge domain"/>
    <property type="match status" value="1"/>
</dbReference>
<dbReference type="SUPFAM" id="SSF52540">
    <property type="entry name" value="P-loop containing nucleoside triphosphate hydrolases"/>
    <property type="match status" value="1"/>
</dbReference>
<evidence type="ECO:0000256" key="2">
    <source>
        <dbReference type="PIRNR" id="PIRNR005719"/>
    </source>
</evidence>
<name>A0A098VV27_9MICR</name>
<protein>
    <recommendedName>
        <fullName evidence="2">Structural maintenance of chromosomes protein</fullName>
    </recommendedName>
</protein>
<dbReference type="HOGENOM" id="CLU_001042_5_0_1"/>
<evidence type="ECO:0000256" key="1">
    <source>
        <dbReference type="ARBA" id="ARBA00023054"/>
    </source>
</evidence>
<dbReference type="PIRSF" id="PIRSF005719">
    <property type="entry name" value="SMC"/>
    <property type="match status" value="1"/>
</dbReference>
<dbReference type="InterPro" id="IPR024704">
    <property type="entry name" value="SMC"/>
</dbReference>
<dbReference type="GO" id="GO:0005524">
    <property type="term" value="F:ATP binding"/>
    <property type="evidence" value="ECO:0007669"/>
    <property type="project" value="InterPro"/>
</dbReference>
<feature type="coiled-coil region" evidence="3">
    <location>
        <begin position="251"/>
        <end position="281"/>
    </location>
</feature>
<dbReference type="GeneID" id="25258369"/>
<dbReference type="RefSeq" id="XP_013239151.1">
    <property type="nucleotide sequence ID" value="XM_013383697.1"/>
</dbReference>
<dbReference type="SMART" id="SM00968">
    <property type="entry name" value="SMC_hinge"/>
    <property type="match status" value="1"/>
</dbReference>
<dbReference type="InterPro" id="IPR010935">
    <property type="entry name" value="SMC_hinge"/>
</dbReference>
<evidence type="ECO:0000313" key="6">
    <source>
        <dbReference type="EMBL" id="KGG52724.1"/>
    </source>
</evidence>
<evidence type="ECO:0000313" key="7">
    <source>
        <dbReference type="Proteomes" id="UP000029725"/>
    </source>
</evidence>
<dbReference type="PANTHER" id="PTHR43977">
    <property type="entry name" value="STRUCTURAL MAINTENANCE OF CHROMOSOMES PROTEIN 3"/>
    <property type="match status" value="1"/>
</dbReference>
<comment type="caution">
    <text evidence="6">The sequence shown here is derived from an EMBL/GenBank/DDBJ whole genome shotgun (WGS) entry which is preliminary data.</text>
</comment>
<evidence type="ECO:0000259" key="5">
    <source>
        <dbReference type="SMART" id="SM00968"/>
    </source>
</evidence>
<keyword evidence="1 3" id="KW-0175">Coiled coil</keyword>
<dbReference type="Pfam" id="PF06470">
    <property type="entry name" value="SMC_hinge"/>
    <property type="match status" value="1"/>
</dbReference>
<dbReference type="Pfam" id="PF02463">
    <property type="entry name" value="SMC_N"/>
    <property type="match status" value="1"/>
</dbReference>
<dbReference type="AlphaFoldDB" id="A0A098VV27"/>
<dbReference type="InterPro" id="IPR027417">
    <property type="entry name" value="P-loop_NTPase"/>
</dbReference>
<dbReference type="InterPro" id="IPR036277">
    <property type="entry name" value="SMC_hinge_sf"/>
</dbReference>
<comment type="similarity">
    <text evidence="2">Belongs to the SMC family.</text>
</comment>
<feature type="region of interest" description="Disordered" evidence="4">
    <location>
        <begin position="296"/>
        <end position="325"/>
    </location>
</feature>
<dbReference type="OrthoDB" id="5575062at2759"/>
<dbReference type="InterPro" id="IPR003395">
    <property type="entry name" value="RecF/RecN/SMC_N"/>
</dbReference>
<feature type="coiled-coil region" evidence="3">
    <location>
        <begin position="717"/>
        <end position="773"/>
    </location>
</feature>
<dbReference type="GO" id="GO:0016887">
    <property type="term" value="F:ATP hydrolysis activity"/>
    <property type="evidence" value="ECO:0007669"/>
    <property type="project" value="InterPro"/>
</dbReference>
<reference evidence="6 7" key="1">
    <citation type="submission" date="2014-04" db="EMBL/GenBank/DDBJ databases">
        <title>A new species of microsporidia sheds light on the evolution of extreme parasitism.</title>
        <authorList>
            <person name="Haag K.L."/>
            <person name="James T.Y."/>
            <person name="Larsson R."/>
            <person name="Schaer T.M."/>
            <person name="Refardt D."/>
            <person name="Pombert J.-F."/>
            <person name="Ebert D."/>
        </authorList>
    </citation>
    <scope>NUCLEOTIDE SEQUENCE [LARGE SCALE GENOMIC DNA]</scope>
    <source>
        <strain evidence="6 7">UGP3</strain>
        <tissue evidence="6">Spores</tissue>
    </source>
</reference>
<dbReference type="Gene3D" id="3.40.50.300">
    <property type="entry name" value="P-loop containing nucleotide triphosphate hydrolases"/>
    <property type="match status" value="2"/>
</dbReference>
<keyword evidence="2" id="KW-0539">Nucleus</keyword>
<dbReference type="GO" id="GO:0005694">
    <property type="term" value="C:chromosome"/>
    <property type="evidence" value="ECO:0007669"/>
    <property type="project" value="InterPro"/>
</dbReference>
<dbReference type="Proteomes" id="UP000029725">
    <property type="component" value="Unassembled WGS sequence"/>
</dbReference>
<keyword evidence="7" id="KW-1185">Reference proteome</keyword>
<dbReference type="GO" id="GO:0005634">
    <property type="term" value="C:nucleus"/>
    <property type="evidence" value="ECO:0007669"/>
    <property type="project" value="UniProtKB-SubCell"/>
</dbReference>
<feature type="coiled-coil region" evidence="3">
    <location>
        <begin position="332"/>
        <end position="426"/>
    </location>
</feature>
<proteinExistence type="inferred from homology"/>
<dbReference type="EMBL" id="JMKJ01000044">
    <property type="protein sequence ID" value="KGG52724.1"/>
    <property type="molecule type" value="Genomic_DNA"/>
</dbReference>
<dbReference type="GO" id="GO:0051276">
    <property type="term" value="P:chromosome organization"/>
    <property type="evidence" value="ECO:0007669"/>
    <property type="project" value="InterPro"/>
</dbReference>
<dbReference type="Gene3D" id="1.20.1060.20">
    <property type="match status" value="1"/>
</dbReference>
<accession>A0A098VV27</accession>
<feature type="domain" description="SMC hinge" evidence="5">
    <location>
        <begin position="520"/>
        <end position="640"/>
    </location>
</feature>